<dbReference type="CDD" id="cd05276">
    <property type="entry name" value="p53_inducible_oxidoreductase"/>
    <property type="match status" value="1"/>
</dbReference>
<dbReference type="SUPFAM" id="SSF51735">
    <property type="entry name" value="NAD(P)-binding Rossmann-fold domains"/>
    <property type="match status" value="1"/>
</dbReference>
<keyword evidence="1" id="KW-0521">NADP</keyword>
<dbReference type="AlphaFoldDB" id="A0A8J3ZGZ5"/>
<evidence type="ECO:0000256" key="1">
    <source>
        <dbReference type="ARBA" id="ARBA00022857"/>
    </source>
</evidence>
<evidence type="ECO:0000313" key="5">
    <source>
        <dbReference type="EMBL" id="GIJ63704.1"/>
    </source>
</evidence>
<feature type="region of interest" description="Disordered" evidence="3">
    <location>
        <begin position="324"/>
        <end position="357"/>
    </location>
</feature>
<dbReference type="GO" id="GO:0016651">
    <property type="term" value="F:oxidoreductase activity, acting on NAD(P)H"/>
    <property type="evidence" value="ECO:0007669"/>
    <property type="project" value="TreeGrafter"/>
</dbReference>
<dbReference type="Gene3D" id="3.40.50.720">
    <property type="entry name" value="NAD(P)-binding Rossmann-like Domain"/>
    <property type="match status" value="1"/>
</dbReference>
<protein>
    <submittedName>
        <fullName evidence="5">NAD(P)H quinone oxidoreductase</fullName>
    </submittedName>
</protein>
<sequence length="357" mass="36470">MHAIVIVASFGDKSAAADGGELRWTEVDDPEPGAGEVLIDVVAAGVNRADLMQASGRYPPPPGAPPYPGLECAGRISVVGAGVTGWEPGDEVCALLAGGGYAERVVVPAACVLPVPRGVALADAAALPEVACTVWSNLRMVAGLKSSETLLVHGGASGIGTFAIQYARALGCEVFATARAGKHAAITALGATAIDYETEDFAERVDADVVLDIIGGPYLARNLAALKTNGRLVIIGAQGGRTAELDLGLMLAKRATIAATTLRARPLGEKAAIVAGVREEVWPLVEQGRIRPVIHRRLPLPDAAEAHRVMTESSHTGKLLLDAPAAGDASATGDAPATGGGPAREPGWPAPPPRRAT</sequence>
<evidence type="ECO:0000256" key="3">
    <source>
        <dbReference type="SAM" id="MobiDB-lite"/>
    </source>
</evidence>
<dbReference type="Pfam" id="PF08240">
    <property type="entry name" value="ADH_N"/>
    <property type="match status" value="1"/>
</dbReference>
<feature type="compositionally biased region" description="Pro residues" evidence="3">
    <location>
        <begin position="348"/>
        <end position="357"/>
    </location>
</feature>
<dbReference type="InterPro" id="IPR020843">
    <property type="entry name" value="ER"/>
</dbReference>
<name>A0A8J3ZGZ5_9ACTN</name>
<keyword evidence="2" id="KW-0560">Oxidoreductase</keyword>
<feature type="compositionally biased region" description="Low complexity" evidence="3">
    <location>
        <begin position="324"/>
        <end position="347"/>
    </location>
</feature>
<dbReference type="PANTHER" id="PTHR48106">
    <property type="entry name" value="QUINONE OXIDOREDUCTASE PIG3-RELATED"/>
    <property type="match status" value="1"/>
</dbReference>
<keyword evidence="6" id="KW-1185">Reference proteome</keyword>
<dbReference type="PANTHER" id="PTHR48106:SF8">
    <property type="entry name" value="OS02G0805600 PROTEIN"/>
    <property type="match status" value="1"/>
</dbReference>
<dbReference type="EMBL" id="BOPG01000101">
    <property type="protein sequence ID" value="GIJ63704.1"/>
    <property type="molecule type" value="Genomic_DNA"/>
</dbReference>
<dbReference type="GO" id="GO:0070402">
    <property type="term" value="F:NADPH binding"/>
    <property type="evidence" value="ECO:0007669"/>
    <property type="project" value="TreeGrafter"/>
</dbReference>
<dbReference type="InterPro" id="IPR013154">
    <property type="entry name" value="ADH-like_N"/>
</dbReference>
<dbReference type="InterPro" id="IPR011032">
    <property type="entry name" value="GroES-like_sf"/>
</dbReference>
<evidence type="ECO:0000313" key="6">
    <source>
        <dbReference type="Proteomes" id="UP000612585"/>
    </source>
</evidence>
<dbReference type="Proteomes" id="UP000612585">
    <property type="component" value="Unassembled WGS sequence"/>
</dbReference>
<accession>A0A8J3ZGZ5</accession>
<feature type="domain" description="Enoyl reductase (ER)" evidence="4">
    <location>
        <begin position="19"/>
        <end position="321"/>
    </location>
</feature>
<comment type="caution">
    <text evidence="5">The sequence shown here is derived from an EMBL/GenBank/DDBJ whole genome shotgun (WGS) entry which is preliminary data.</text>
</comment>
<dbReference type="SMART" id="SM00829">
    <property type="entry name" value="PKS_ER"/>
    <property type="match status" value="1"/>
</dbReference>
<dbReference type="SUPFAM" id="SSF50129">
    <property type="entry name" value="GroES-like"/>
    <property type="match status" value="1"/>
</dbReference>
<dbReference type="NCBIfam" id="TIGR02824">
    <property type="entry name" value="quinone_pig3"/>
    <property type="match status" value="1"/>
</dbReference>
<dbReference type="InterPro" id="IPR014189">
    <property type="entry name" value="Quinone_OxRdtase_PIG3"/>
</dbReference>
<reference evidence="5" key="1">
    <citation type="submission" date="2021-01" db="EMBL/GenBank/DDBJ databases">
        <title>Whole genome shotgun sequence of Virgisporangium aurantiacum NBRC 16421.</title>
        <authorList>
            <person name="Komaki H."/>
            <person name="Tamura T."/>
        </authorList>
    </citation>
    <scope>NUCLEOTIDE SEQUENCE</scope>
    <source>
        <strain evidence="5">NBRC 16421</strain>
    </source>
</reference>
<organism evidence="5 6">
    <name type="scientific">Virgisporangium aurantiacum</name>
    <dbReference type="NCBI Taxonomy" id="175570"/>
    <lineage>
        <taxon>Bacteria</taxon>
        <taxon>Bacillati</taxon>
        <taxon>Actinomycetota</taxon>
        <taxon>Actinomycetes</taxon>
        <taxon>Micromonosporales</taxon>
        <taxon>Micromonosporaceae</taxon>
        <taxon>Virgisporangium</taxon>
    </lineage>
</organism>
<dbReference type="Pfam" id="PF13602">
    <property type="entry name" value="ADH_zinc_N_2"/>
    <property type="match status" value="1"/>
</dbReference>
<evidence type="ECO:0000256" key="2">
    <source>
        <dbReference type="ARBA" id="ARBA00023002"/>
    </source>
</evidence>
<gene>
    <name evidence="5" type="ORF">Vau01_112200</name>
</gene>
<dbReference type="InterPro" id="IPR036291">
    <property type="entry name" value="NAD(P)-bd_dom_sf"/>
</dbReference>
<dbReference type="Gene3D" id="3.90.180.10">
    <property type="entry name" value="Medium-chain alcohol dehydrogenases, catalytic domain"/>
    <property type="match status" value="1"/>
</dbReference>
<evidence type="ECO:0000259" key="4">
    <source>
        <dbReference type="SMART" id="SM00829"/>
    </source>
</evidence>
<proteinExistence type="predicted"/>